<dbReference type="RefSeq" id="WP_011139321.1">
    <property type="nucleotide sequence ID" value="NC_005090.1"/>
</dbReference>
<dbReference type="InterPro" id="IPR015422">
    <property type="entry name" value="PyrdxlP-dep_Trfase_small"/>
</dbReference>
<proteinExistence type="predicted"/>
<dbReference type="InterPro" id="IPR004839">
    <property type="entry name" value="Aminotransferase_I/II_large"/>
</dbReference>
<accession>Q7MRC1</accession>
<dbReference type="KEGG" id="wsu:WS1483"/>
<dbReference type="PANTHER" id="PTHR42832">
    <property type="entry name" value="AMINO ACID AMINOTRANSFERASE"/>
    <property type="match status" value="1"/>
</dbReference>
<dbReference type="InterPro" id="IPR015421">
    <property type="entry name" value="PyrdxlP-dep_Trfase_major"/>
</dbReference>
<dbReference type="PANTHER" id="PTHR42832:SF3">
    <property type="entry name" value="L-GLUTAMINE--4-(METHYLSULFANYL)-2-OXOBUTANOATE AMINOTRANSFERASE"/>
    <property type="match status" value="1"/>
</dbReference>
<evidence type="ECO:0000313" key="5">
    <source>
        <dbReference type="EMBL" id="CAE10537.1"/>
    </source>
</evidence>
<evidence type="ECO:0000256" key="2">
    <source>
        <dbReference type="ARBA" id="ARBA00022576"/>
    </source>
</evidence>
<dbReference type="CDD" id="cd00609">
    <property type="entry name" value="AAT_like"/>
    <property type="match status" value="1"/>
</dbReference>
<dbReference type="AlphaFoldDB" id="Q7MRC1"/>
<comment type="cofactor">
    <cofactor evidence="1">
        <name>pyridoxal 5'-phosphate</name>
        <dbReference type="ChEBI" id="CHEBI:597326"/>
    </cofactor>
</comment>
<dbReference type="EMBL" id="BX571661">
    <property type="protein sequence ID" value="CAE10537.1"/>
    <property type="molecule type" value="Genomic_DNA"/>
</dbReference>
<dbReference type="Pfam" id="PF00155">
    <property type="entry name" value="Aminotran_1_2"/>
    <property type="match status" value="1"/>
</dbReference>
<dbReference type="InterPro" id="IPR050881">
    <property type="entry name" value="LL-DAP_aminotransferase"/>
</dbReference>
<protein>
    <submittedName>
        <fullName evidence="5">AMINOTRANSFERASE</fullName>
    </submittedName>
</protein>
<dbReference type="NCBIfam" id="NF004494">
    <property type="entry name" value="PRK05839.1"/>
    <property type="match status" value="1"/>
</dbReference>
<gene>
    <name evidence="5" type="ordered locus">WS1483</name>
</gene>
<dbReference type="Gene3D" id="3.40.640.10">
    <property type="entry name" value="Type I PLP-dependent aspartate aminotransferase-like (Major domain)"/>
    <property type="match status" value="1"/>
</dbReference>
<dbReference type="SUPFAM" id="SSF53383">
    <property type="entry name" value="PLP-dependent transferases"/>
    <property type="match status" value="1"/>
</dbReference>
<dbReference type="Proteomes" id="UP000000422">
    <property type="component" value="Chromosome"/>
</dbReference>
<feature type="domain" description="Aminotransferase class I/classII large" evidence="4">
    <location>
        <begin position="26"/>
        <end position="365"/>
    </location>
</feature>
<dbReference type="GO" id="GO:0030170">
    <property type="term" value="F:pyridoxal phosphate binding"/>
    <property type="evidence" value="ECO:0007669"/>
    <property type="project" value="InterPro"/>
</dbReference>
<dbReference type="STRING" id="273121.WS1483"/>
<dbReference type="Gene3D" id="3.90.1150.10">
    <property type="entry name" value="Aspartate Aminotransferase, domain 1"/>
    <property type="match status" value="1"/>
</dbReference>
<name>Q7MRC1_WOLSU</name>
<evidence type="ECO:0000259" key="4">
    <source>
        <dbReference type="Pfam" id="PF00155"/>
    </source>
</evidence>
<keyword evidence="6" id="KW-1185">Reference proteome</keyword>
<dbReference type="GO" id="GO:0008483">
    <property type="term" value="F:transaminase activity"/>
    <property type="evidence" value="ECO:0007669"/>
    <property type="project" value="UniProtKB-KW"/>
</dbReference>
<reference evidence="5 6" key="1">
    <citation type="journal article" date="2003" name="Proc. Natl. Acad. Sci. U.S.A.">
        <title>Complete genome sequence and analysis of Wolinella succinogenes.</title>
        <authorList>
            <person name="Baar C."/>
            <person name="Eppinger M."/>
            <person name="Raddatz G."/>
            <person name="Simon JM."/>
            <person name="Lanz C."/>
            <person name="Klimmek O."/>
            <person name="Nandakumar R."/>
            <person name="Gross R."/>
            <person name="Rosinus A."/>
            <person name="Keller H."/>
            <person name="Jagtap P."/>
            <person name="Linke B."/>
            <person name="Meyer F."/>
            <person name="Lederer H."/>
            <person name="Schuster S.C."/>
        </authorList>
    </citation>
    <scope>NUCLEOTIDE SEQUENCE [LARGE SCALE GENOMIC DNA]</scope>
    <source>
        <strain evidence="6">ATCC 29543 / DSM 1740 / CCUG 13145 / JCM 31913 / LMG 7466 / NCTC 11488 / FDC 602W</strain>
    </source>
</reference>
<dbReference type="HOGENOM" id="CLU_017584_4_5_7"/>
<evidence type="ECO:0000256" key="1">
    <source>
        <dbReference type="ARBA" id="ARBA00001933"/>
    </source>
</evidence>
<sequence length="374" mass="41690">MKFESYPFEKLRTLLAPLTAPKERPLLELTIGEPQFETPSFIQEALAQNSALLKKYPKSAGESYLKEAQLHFIERRYNLRLEPSELIPTFGTREVLFTLPQYLLFDKPSPVMAHPNPFYQIYEGAAIASRAHTLYMEINASNGFTPSLTEEEMKECDLVILNSPNNPTGRTLNLEELGVWVKHALEFDFILINDECYGDIYAHTPAPSILEASVAVGNRSFKNILAINSISKRSSAPGLRSGYIAGDASILKGYGEYRTYVGCAIPLPLQKAAALAWEDGEHAEAIRSKYAQNLKLAQEILGIPVEPWSFYAWLFVGDDIAFTQKLYQEEGVVVLPGSFLGRQGAGQGYVRLALVHEPSTLQNALLKVVSCLKR</sequence>
<keyword evidence="2 5" id="KW-0032">Aminotransferase</keyword>
<dbReference type="InterPro" id="IPR015424">
    <property type="entry name" value="PyrdxlP-dep_Trfase"/>
</dbReference>
<dbReference type="eggNOG" id="COG0436">
    <property type="taxonomic scope" value="Bacteria"/>
</dbReference>
<organism evidence="6">
    <name type="scientific">Wolinella succinogenes (strain ATCC 29543 / DSM 1740 / CCUG 13145 / JCM 31913 / LMG 7466 / NCTC 11488 / FDC 602W)</name>
    <name type="common">Vibrio succinogenes</name>
    <dbReference type="NCBI Taxonomy" id="273121"/>
    <lineage>
        <taxon>Bacteria</taxon>
        <taxon>Pseudomonadati</taxon>
        <taxon>Campylobacterota</taxon>
        <taxon>Epsilonproteobacteria</taxon>
        <taxon>Campylobacterales</taxon>
        <taxon>Helicobacteraceae</taxon>
        <taxon>Wolinella</taxon>
    </lineage>
</organism>
<evidence type="ECO:0000256" key="3">
    <source>
        <dbReference type="ARBA" id="ARBA00022679"/>
    </source>
</evidence>
<evidence type="ECO:0000313" key="6">
    <source>
        <dbReference type="Proteomes" id="UP000000422"/>
    </source>
</evidence>
<keyword evidence="3 5" id="KW-0808">Transferase</keyword>